<comment type="caution">
    <text evidence="2">The sequence shown here is derived from an EMBL/GenBank/DDBJ whole genome shotgun (WGS) entry which is preliminary data.</text>
</comment>
<dbReference type="EMBL" id="BAAAOR010000023">
    <property type="protein sequence ID" value="GAA1520808.1"/>
    <property type="molecule type" value="Genomic_DNA"/>
</dbReference>
<feature type="compositionally biased region" description="Basic and acidic residues" evidence="1">
    <location>
        <begin position="546"/>
        <end position="560"/>
    </location>
</feature>
<protein>
    <submittedName>
        <fullName evidence="2">Uncharacterized protein</fullName>
    </submittedName>
</protein>
<evidence type="ECO:0000313" key="3">
    <source>
        <dbReference type="Proteomes" id="UP001500842"/>
    </source>
</evidence>
<evidence type="ECO:0000313" key="2">
    <source>
        <dbReference type="EMBL" id="GAA1520808.1"/>
    </source>
</evidence>
<reference evidence="2 3" key="1">
    <citation type="journal article" date="2019" name="Int. J. Syst. Evol. Microbiol.">
        <title>The Global Catalogue of Microorganisms (GCM) 10K type strain sequencing project: providing services to taxonomists for standard genome sequencing and annotation.</title>
        <authorList>
            <consortium name="The Broad Institute Genomics Platform"/>
            <consortium name="The Broad Institute Genome Sequencing Center for Infectious Disease"/>
            <person name="Wu L."/>
            <person name="Ma J."/>
        </authorList>
    </citation>
    <scope>NUCLEOTIDE SEQUENCE [LARGE SCALE GENOMIC DNA]</scope>
    <source>
        <strain evidence="2 3">JCM 14942</strain>
    </source>
</reference>
<name>A0ABN2AKU5_9ACTN</name>
<gene>
    <name evidence="2" type="ORF">GCM10009788_25850</name>
</gene>
<proteinExistence type="predicted"/>
<feature type="region of interest" description="Disordered" evidence="1">
    <location>
        <begin position="529"/>
        <end position="562"/>
    </location>
</feature>
<keyword evidence="3" id="KW-1185">Reference proteome</keyword>
<feature type="region of interest" description="Disordered" evidence="1">
    <location>
        <begin position="203"/>
        <end position="226"/>
    </location>
</feature>
<accession>A0ABN2AKU5</accession>
<evidence type="ECO:0000256" key="1">
    <source>
        <dbReference type="SAM" id="MobiDB-lite"/>
    </source>
</evidence>
<dbReference type="Proteomes" id="UP001500842">
    <property type="component" value="Unassembled WGS sequence"/>
</dbReference>
<sequence length="671" mass="69397">MLVRESLPVRVSEALGMGRTVMPHISPRRARAGNAARNTVEVVLRGPGAGIAGPERSTLMRFVAPRPASGGMALALATTAALSVSAGDPPRGAAEFAFVSSSGDWSAPVELSTPATGGARGLEIDANALGDFTAAWVVDAEDDIVAVIKTAGSSPGAPQIFAGDYDDPDVAIGGNSVGVLAWESNTSDETVYAASKAGSASAFSSPAEFEGDGHTSPSAPPSAQDPIVAVNEQGTGMLLFERDYYTPPSYSTLAEAIEGRVLVDPAANTWSAGADLHANPREPRNTEVSVAADGSVFLGSNGFELGPCYYIHAMVMENDGTGSGGGPIRYTCGGQLNGILPSNDRLPNGDVLMTYHHHTGGGVYALDISKGRALSGSTDLSSQEVRLDDPDGSEDGVWPRVRTDAAGNAVVVWHDTTGTDSMLARFRPAGQTTWGPVEVISSGETYQGDFSFDLDAAGNGYLVYERTDGVNQQVVAAERSPGAAGVWTTPVVLSTDQGIVASPMVVAAADGHAFAAWIANSGDQVYLSSFAPSNPAGPGGPGNPGDGDHTAPRLRVDGAKKQTNKKRVVINASCDEICTVTAGLKGKARIKKGPPGTKKNVKLTLKETATTLAAGRSQPLALKFKGSKTKKLVRRVLGSKRGKIKLVLSITAVDQAGNTSQDTFKVVLRRG</sequence>
<organism evidence="2 3">
    <name type="scientific">Nocardioides humi</name>
    <dbReference type="NCBI Taxonomy" id="449461"/>
    <lineage>
        <taxon>Bacteria</taxon>
        <taxon>Bacillati</taxon>
        <taxon>Actinomycetota</taxon>
        <taxon>Actinomycetes</taxon>
        <taxon>Propionibacteriales</taxon>
        <taxon>Nocardioidaceae</taxon>
        <taxon>Nocardioides</taxon>
    </lineage>
</organism>